<gene>
    <name evidence="1" type="ORF">LCGC14_2524620</name>
</gene>
<accession>A0A0F9AVD4</accession>
<proteinExistence type="predicted"/>
<evidence type="ECO:0000313" key="1">
    <source>
        <dbReference type="EMBL" id="KKL13554.1"/>
    </source>
</evidence>
<comment type="caution">
    <text evidence="1">The sequence shown here is derived from an EMBL/GenBank/DDBJ whole genome shotgun (WGS) entry which is preliminary data.</text>
</comment>
<protein>
    <submittedName>
        <fullName evidence="1">Uncharacterized protein</fullName>
    </submittedName>
</protein>
<feature type="non-terminal residue" evidence="1">
    <location>
        <position position="66"/>
    </location>
</feature>
<dbReference type="AlphaFoldDB" id="A0A0F9AVD4"/>
<name>A0A0F9AVD4_9ZZZZ</name>
<organism evidence="1">
    <name type="scientific">marine sediment metagenome</name>
    <dbReference type="NCBI Taxonomy" id="412755"/>
    <lineage>
        <taxon>unclassified sequences</taxon>
        <taxon>metagenomes</taxon>
        <taxon>ecological metagenomes</taxon>
    </lineage>
</organism>
<dbReference type="EMBL" id="LAZR01040814">
    <property type="protein sequence ID" value="KKL13554.1"/>
    <property type="molecule type" value="Genomic_DNA"/>
</dbReference>
<reference evidence="1" key="1">
    <citation type="journal article" date="2015" name="Nature">
        <title>Complex archaea that bridge the gap between prokaryotes and eukaryotes.</title>
        <authorList>
            <person name="Spang A."/>
            <person name="Saw J.H."/>
            <person name="Jorgensen S.L."/>
            <person name="Zaremba-Niedzwiedzka K."/>
            <person name="Martijn J."/>
            <person name="Lind A.E."/>
            <person name="van Eijk R."/>
            <person name="Schleper C."/>
            <person name="Guy L."/>
            <person name="Ettema T.J."/>
        </authorList>
    </citation>
    <scope>NUCLEOTIDE SEQUENCE</scope>
</reference>
<sequence length="66" mass="7321">MPRSKYGKKGTVKKVDVKLKKTFSPAAKLHKALGDEGYAAHMGGIQRRVARQKRIDALDPIPHNPN</sequence>